<evidence type="ECO:0000256" key="2">
    <source>
        <dbReference type="ARBA" id="ARBA00023157"/>
    </source>
</evidence>
<dbReference type="AlphaFoldDB" id="A0A3B5R6L4"/>
<dbReference type="Ensembl" id="ENSXMAT00000025196.1">
    <property type="protein sequence ID" value="ENSXMAP00000039117.1"/>
    <property type="gene ID" value="ENSXMAG00000028664.1"/>
</dbReference>
<dbReference type="FunFam" id="2.60.40.10:FF:000107">
    <property type="entry name" value="Myosin, light chain kinase a"/>
    <property type="match status" value="1"/>
</dbReference>
<keyword evidence="2" id="KW-1015">Disulfide bond</keyword>
<dbReference type="InterPro" id="IPR003599">
    <property type="entry name" value="Ig_sub"/>
</dbReference>
<dbReference type="SUPFAM" id="SSF48726">
    <property type="entry name" value="Immunoglobulin"/>
    <property type="match status" value="4"/>
</dbReference>
<dbReference type="Proteomes" id="UP000002852">
    <property type="component" value="Unassembled WGS sequence"/>
</dbReference>
<feature type="domain" description="Ig-like" evidence="5">
    <location>
        <begin position="285"/>
        <end position="373"/>
    </location>
</feature>
<dbReference type="InterPro" id="IPR013098">
    <property type="entry name" value="Ig_I-set"/>
</dbReference>
<feature type="domain" description="Ig-like" evidence="5">
    <location>
        <begin position="204"/>
        <end position="284"/>
    </location>
</feature>
<dbReference type="FunFam" id="2.60.40.10:FF:000032">
    <property type="entry name" value="palladin isoform X1"/>
    <property type="match status" value="1"/>
</dbReference>
<keyword evidence="3" id="KW-0393">Immunoglobulin domain</keyword>
<evidence type="ECO:0000259" key="5">
    <source>
        <dbReference type="PROSITE" id="PS50835"/>
    </source>
</evidence>
<evidence type="ECO:0000256" key="1">
    <source>
        <dbReference type="ARBA" id="ARBA00022737"/>
    </source>
</evidence>
<dbReference type="PANTHER" id="PTHR13817:SF171">
    <property type="entry name" value="STRETCHIN-MLCK, ISOFORM U"/>
    <property type="match status" value="1"/>
</dbReference>
<dbReference type="Pfam" id="PF07679">
    <property type="entry name" value="I-set"/>
    <property type="match status" value="4"/>
</dbReference>
<reference evidence="6" key="4">
    <citation type="submission" date="2025-09" db="UniProtKB">
        <authorList>
            <consortium name="Ensembl"/>
        </authorList>
    </citation>
    <scope>IDENTIFICATION</scope>
    <source>
        <strain evidence="6">JP 163 A</strain>
    </source>
</reference>
<dbReference type="SMART" id="SM00408">
    <property type="entry name" value="IGc2"/>
    <property type="match status" value="3"/>
</dbReference>
<dbReference type="SMART" id="SM00406">
    <property type="entry name" value="IGv"/>
    <property type="match status" value="2"/>
</dbReference>
<reference evidence="7" key="2">
    <citation type="journal article" date="2013" name="Nat. Genet.">
        <title>The genome of the platyfish, Xiphophorus maculatus, provides insights into evolutionary adaptation and several complex traits.</title>
        <authorList>
            <person name="Schartl M."/>
            <person name="Walter R.B."/>
            <person name="Shen Y."/>
            <person name="Garcia T."/>
            <person name="Catchen J."/>
            <person name="Amores A."/>
            <person name="Braasch I."/>
            <person name="Chalopin D."/>
            <person name="Volff J.N."/>
            <person name="Lesch K.P."/>
            <person name="Bisazza A."/>
            <person name="Minx P."/>
            <person name="Hillier L."/>
            <person name="Wilson R.K."/>
            <person name="Fuerstenberg S."/>
            <person name="Boore J."/>
            <person name="Searle S."/>
            <person name="Postlethwait J.H."/>
            <person name="Warren W.C."/>
        </authorList>
    </citation>
    <scope>NUCLEOTIDE SEQUENCE [LARGE SCALE GENOMIC DNA]</scope>
    <source>
        <strain evidence="7">JP 163 A</strain>
    </source>
</reference>
<sequence length="376" mass="41396">MSTHFFCWRSSPRTPPSTAVRPRTTTERQQAPPLSLWKIITSSSVYTFIHEQDEYSLVINKVQREFEGEYSCTVSNRFGQSTCSSYLHVQLKEPEREKKVDDKAPAATGQPPKFMKAIESVQLSEGGQCFFRYVLTGEPLPDVQWLKGSIQIEPAGFNMMVNNPDGSGFFSIMSAADRGLYVCRASNNVGMAECSMELRVVDKPNFVKPLGSVRGSTARLQCTVKGSPELHTTWFFNNSELSSGGRYAASFKDGVATLEINNVMLSDSGSYSCEVLNESDRAVPPSFTKTLKKMDGSIGSNATLECRVAGSQPMVVSWFKDDKEIRSDNKYKLDFSESAASLTITHLDQSDGGVYTCRASNKAGENETSGTLTVKG</sequence>
<name>A0A3B5R6L4_XIPMA</name>
<dbReference type="InterPro" id="IPR050964">
    <property type="entry name" value="Striated_Muscle_Regulatory"/>
</dbReference>
<reference evidence="6" key="3">
    <citation type="submission" date="2025-08" db="UniProtKB">
        <authorList>
            <consortium name="Ensembl"/>
        </authorList>
    </citation>
    <scope>IDENTIFICATION</scope>
    <source>
        <strain evidence="6">JP 163 A</strain>
    </source>
</reference>
<dbReference type="GO" id="GO:0003007">
    <property type="term" value="P:heart morphogenesis"/>
    <property type="evidence" value="ECO:0007669"/>
    <property type="project" value="UniProtKB-ARBA"/>
</dbReference>
<protein>
    <recommendedName>
        <fullName evidence="5">Ig-like domain-containing protein</fullName>
    </recommendedName>
</protein>
<dbReference type="InterPro" id="IPR007110">
    <property type="entry name" value="Ig-like_dom"/>
</dbReference>
<dbReference type="SMART" id="SM00409">
    <property type="entry name" value="IG"/>
    <property type="match status" value="4"/>
</dbReference>
<dbReference type="FunFam" id="2.60.40.10:FF:000022">
    <property type="entry name" value="Cardiac titin"/>
    <property type="match status" value="1"/>
</dbReference>
<reference evidence="7" key="1">
    <citation type="submission" date="2012-01" db="EMBL/GenBank/DDBJ databases">
        <authorList>
            <person name="Walter R."/>
            <person name="Schartl M."/>
            <person name="Warren W."/>
        </authorList>
    </citation>
    <scope>NUCLEOTIDE SEQUENCE [LARGE SCALE GENOMIC DNA]</scope>
    <source>
        <strain evidence="7">JP 163 A</strain>
    </source>
</reference>
<dbReference type="InParanoid" id="A0A3B5R6L4"/>
<dbReference type="InterPro" id="IPR036179">
    <property type="entry name" value="Ig-like_dom_sf"/>
</dbReference>
<evidence type="ECO:0000256" key="3">
    <source>
        <dbReference type="ARBA" id="ARBA00023319"/>
    </source>
</evidence>
<dbReference type="OMA" id="CRISNEC"/>
<dbReference type="InterPro" id="IPR003598">
    <property type="entry name" value="Ig_sub2"/>
</dbReference>
<keyword evidence="1" id="KW-0677">Repeat</keyword>
<dbReference type="InterPro" id="IPR013106">
    <property type="entry name" value="Ig_V-set"/>
</dbReference>
<feature type="region of interest" description="Disordered" evidence="4">
    <location>
        <begin position="1"/>
        <end position="31"/>
    </location>
</feature>
<dbReference type="GeneTree" id="ENSGT01110000267173"/>
<dbReference type="GO" id="GO:0055013">
    <property type="term" value="P:cardiac muscle cell development"/>
    <property type="evidence" value="ECO:0007669"/>
    <property type="project" value="UniProtKB-ARBA"/>
</dbReference>
<evidence type="ECO:0000313" key="6">
    <source>
        <dbReference type="Ensembl" id="ENSXMAP00000039117.1"/>
    </source>
</evidence>
<dbReference type="InterPro" id="IPR013783">
    <property type="entry name" value="Ig-like_fold"/>
</dbReference>
<evidence type="ECO:0000256" key="4">
    <source>
        <dbReference type="SAM" id="MobiDB-lite"/>
    </source>
</evidence>
<accession>A0A3B5R6L4</accession>
<dbReference type="Gene3D" id="2.60.40.10">
    <property type="entry name" value="Immunoglobulins"/>
    <property type="match status" value="4"/>
</dbReference>
<organism evidence="6 7">
    <name type="scientific">Xiphophorus maculatus</name>
    <name type="common">Southern platyfish</name>
    <name type="synonym">Platypoecilus maculatus</name>
    <dbReference type="NCBI Taxonomy" id="8083"/>
    <lineage>
        <taxon>Eukaryota</taxon>
        <taxon>Metazoa</taxon>
        <taxon>Chordata</taxon>
        <taxon>Craniata</taxon>
        <taxon>Vertebrata</taxon>
        <taxon>Euteleostomi</taxon>
        <taxon>Actinopterygii</taxon>
        <taxon>Neopterygii</taxon>
        <taxon>Teleostei</taxon>
        <taxon>Neoteleostei</taxon>
        <taxon>Acanthomorphata</taxon>
        <taxon>Ovalentaria</taxon>
        <taxon>Atherinomorphae</taxon>
        <taxon>Cyprinodontiformes</taxon>
        <taxon>Poeciliidae</taxon>
        <taxon>Poeciliinae</taxon>
        <taxon>Xiphophorus</taxon>
    </lineage>
</organism>
<dbReference type="PANTHER" id="PTHR13817">
    <property type="entry name" value="TITIN"/>
    <property type="match status" value="1"/>
</dbReference>
<keyword evidence="7" id="KW-1185">Reference proteome</keyword>
<dbReference type="PROSITE" id="PS50835">
    <property type="entry name" value="IG_LIKE"/>
    <property type="match status" value="3"/>
</dbReference>
<dbReference type="STRING" id="8083.ENSXMAP00000039117"/>
<evidence type="ECO:0000313" key="7">
    <source>
        <dbReference type="Proteomes" id="UP000002852"/>
    </source>
</evidence>
<dbReference type="CDD" id="cd00096">
    <property type="entry name" value="Ig"/>
    <property type="match status" value="3"/>
</dbReference>
<feature type="domain" description="Ig-like" evidence="5">
    <location>
        <begin position="112"/>
        <end position="199"/>
    </location>
</feature>
<proteinExistence type="predicted"/>